<sequence>MNAPRFFSNDQHANTWRDVMSSIEEAATINNVIEGRGRAEGYALGLFESGSITDPQRRELAVQAFQSAFQRAQNLHGAVKPWRS</sequence>
<evidence type="ECO:0000313" key="1">
    <source>
        <dbReference type="EMBL" id="VVO91996.1"/>
    </source>
</evidence>
<reference evidence="1 2" key="1">
    <citation type="submission" date="2019-09" db="EMBL/GenBank/DDBJ databases">
        <authorList>
            <person name="Chandra G."/>
            <person name="Truman W A."/>
        </authorList>
    </citation>
    <scope>NUCLEOTIDE SEQUENCE [LARGE SCALE GENOMIC DNA]</scope>
    <source>
        <strain evidence="1">PS870</strain>
    </source>
</reference>
<gene>
    <name evidence="1" type="ORF">PS870_02367</name>
</gene>
<protein>
    <submittedName>
        <fullName evidence="1">Uncharacterized protein</fullName>
    </submittedName>
</protein>
<dbReference type="RefSeq" id="WP_154912316.1">
    <property type="nucleotide sequence ID" value="NZ_CABVIK010000006.1"/>
</dbReference>
<organism evidence="1 2">
    <name type="scientific">Pseudomonas fluorescens</name>
    <dbReference type="NCBI Taxonomy" id="294"/>
    <lineage>
        <taxon>Bacteria</taxon>
        <taxon>Pseudomonadati</taxon>
        <taxon>Pseudomonadota</taxon>
        <taxon>Gammaproteobacteria</taxon>
        <taxon>Pseudomonadales</taxon>
        <taxon>Pseudomonadaceae</taxon>
        <taxon>Pseudomonas</taxon>
    </lineage>
</organism>
<dbReference type="Proteomes" id="UP000349468">
    <property type="component" value="Unassembled WGS sequence"/>
</dbReference>
<dbReference type="AlphaFoldDB" id="A0A5E7JWB1"/>
<evidence type="ECO:0000313" key="2">
    <source>
        <dbReference type="Proteomes" id="UP000349468"/>
    </source>
</evidence>
<name>A0A5E7JWB1_PSEFL</name>
<proteinExistence type="predicted"/>
<accession>A0A5E7JWB1</accession>
<dbReference type="EMBL" id="CABVIK010000006">
    <property type="protein sequence ID" value="VVO91996.1"/>
    <property type="molecule type" value="Genomic_DNA"/>
</dbReference>